<dbReference type="InterPro" id="IPR001926">
    <property type="entry name" value="TrpB-like_PALP"/>
</dbReference>
<evidence type="ECO:0000256" key="7">
    <source>
        <dbReference type="ARBA" id="ARBA00016985"/>
    </source>
</evidence>
<dbReference type="PANTHER" id="PTHR10314">
    <property type="entry name" value="CYSTATHIONINE BETA-SYNTHASE"/>
    <property type="match status" value="1"/>
</dbReference>
<dbReference type="PROSITE" id="PS00901">
    <property type="entry name" value="CYS_SYNTHASE"/>
    <property type="match status" value="1"/>
</dbReference>
<reference evidence="12" key="1">
    <citation type="journal article" date="2019" name="Int. J. Syst. Evol. Microbiol.">
        <title>The Global Catalogue of Microorganisms (GCM) 10K type strain sequencing project: providing services to taxonomists for standard genome sequencing and annotation.</title>
        <authorList>
            <consortium name="The Broad Institute Genomics Platform"/>
            <consortium name="The Broad Institute Genome Sequencing Center for Infectious Disease"/>
            <person name="Wu L."/>
            <person name="Ma J."/>
        </authorList>
    </citation>
    <scope>NUCLEOTIDE SEQUENCE [LARGE SCALE GENOMIC DNA]</scope>
    <source>
        <strain evidence="12">CCUG 54950</strain>
    </source>
</reference>
<gene>
    <name evidence="11" type="primary">sbnA</name>
    <name evidence="11" type="ORF">ACFSC9_19660</name>
</gene>
<evidence type="ECO:0000256" key="9">
    <source>
        <dbReference type="ARBA" id="ARBA00022898"/>
    </source>
</evidence>
<organism evidence="11 12">
    <name type="scientific">Paenibacillus wenxiniae</name>
    <dbReference type="NCBI Taxonomy" id="1636843"/>
    <lineage>
        <taxon>Bacteria</taxon>
        <taxon>Bacillati</taxon>
        <taxon>Bacillota</taxon>
        <taxon>Bacilli</taxon>
        <taxon>Bacillales</taxon>
        <taxon>Paenibacillaceae</taxon>
        <taxon>Paenibacillus</taxon>
    </lineage>
</organism>
<name>A0ABW4RPK7_9BACL</name>
<evidence type="ECO:0000256" key="5">
    <source>
        <dbReference type="ARBA" id="ARBA00011738"/>
    </source>
</evidence>
<comment type="cofactor">
    <cofactor evidence="1">
        <name>pyridoxal 5'-phosphate</name>
        <dbReference type="ChEBI" id="CHEBI:597326"/>
    </cofactor>
</comment>
<sequence length="319" mass="35694">MNILNKVGETPLVDIEIQGLEHINIKVKLEYYNPTGSVKDRSASYILPKLLSKNIINKNTTIIESSSGNFGIALSTYCKLLGLNFYCVIDPNITSTNERIINDLSSKVFKVQKPDSNGGYLLSRIETVKELVETVENSYWVNQYASRYNAEAYYMTLGNEICNELNEIDYIFMGVSSGGTITGVSRKIKEKFPNCKVIAVDTEGSIIFGGPSKKRYIPGVGSSIVPEILNDASIDDVIIIEEYEAVKMCHQLLKENSILAGGSSGLVMSAIKKYFMNVKTDTPPKVLTIFPDRGERYMDTIYNDVWCEKLISEKKQHFV</sequence>
<keyword evidence="9" id="KW-0663">Pyridoxal phosphate</keyword>
<dbReference type="InterPro" id="IPR023927">
    <property type="entry name" value="SbnA"/>
</dbReference>
<dbReference type="InterPro" id="IPR001216">
    <property type="entry name" value="P-phosphate_BS"/>
</dbReference>
<dbReference type="EC" id="2.5.1.140" evidence="6"/>
<evidence type="ECO:0000256" key="8">
    <source>
        <dbReference type="ARBA" id="ARBA00022679"/>
    </source>
</evidence>
<accession>A0ABW4RPK7</accession>
<evidence type="ECO:0000256" key="3">
    <source>
        <dbReference type="ARBA" id="ARBA00004924"/>
    </source>
</evidence>
<dbReference type="Proteomes" id="UP001597233">
    <property type="component" value="Unassembled WGS sequence"/>
</dbReference>
<evidence type="ECO:0000256" key="6">
    <source>
        <dbReference type="ARBA" id="ARBA00012331"/>
    </source>
</evidence>
<comment type="function">
    <text evidence="2">Catalyzes the synthesis of N-((2S)-2-amino-2-carboxyethyl)-L-glutamate (ACEGA) from O-phospho-L-serine and L-glutamate. Involved in the biosynthesis of L-2,3-diaminopropionic acid (L-Dap), a precursor of staphyloferrin B and antibiotics.</text>
</comment>
<dbReference type="EMBL" id="JBHUEH010000032">
    <property type="protein sequence ID" value="MFD1887699.1"/>
    <property type="molecule type" value="Genomic_DNA"/>
</dbReference>
<keyword evidence="12" id="KW-1185">Reference proteome</keyword>
<evidence type="ECO:0000259" key="10">
    <source>
        <dbReference type="Pfam" id="PF00291"/>
    </source>
</evidence>
<evidence type="ECO:0000256" key="2">
    <source>
        <dbReference type="ARBA" id="ARBA00004056"/>
    </source>
</evidence>
<dbReference type="Pfam" id="PF00291">
    <property type="entry name" value="PALP"/>
    <property type="match status" value="1"/>
</dbReference>
<dbReference type="InterPro" id="IPR036052">
    <property type="entry name" value="TrpB-like_PALP_sf"/>
</dbReference>
<feature type="domain" description="Tryptophan synthase beta chain-like PALP" evidence="10">
    <location>
        <begin position="5"/>
        <end position="292"/>
    </location>
</feature>
<comment type="similarity">
    <text evidence="4">Belongs to the cysteine synthase/cystathionine beta-synthase family. SbnA subfamily.</text>
</comment>
<comment type="subunit">
    <text evidence="5">Homodimer.</text>
</comment>
<evidence type="ECO:0000313" key="12">
    <source>
        <dbReference type="Proteomes" id="UP001597233"/>
    </source>
</evidence>
<dbReference type="NCBIfam" id="TIGR03945">
    <property type="entry name" value="PLP_SbnA_fam"/>
    <property type="match status" value="1"/>
</dbReference>
<evidence type="ECO:0000313" key="11">
    <source>
        <dbReference type="EMBL" id="MFD1887699.1"/>
    </source>
</evidence>
<dbReference type="InterPro" id="IPR050214">
    <property type="entry name" value="Cys_Synth/Cystath_Beta-Synth"/>
</dbReference>
<dbReference type="RefSeq" id="WP_347324006.1">
    <property type="nucleotide sequence ID" value="NZ_JBCGUH010000002.1"/>
</dbReference>
<comment type="caution">
    <text evidence="11">The sequence shown here is derived from an EMBL/GenBank/DDBJ whole genome shotgun (WGS) entry which is preliminary data.</text>
</comment>
<proteinExistence type="inferred from homology"/>
<dbReference type="Gene3D" id="3.40.50.1100">
    <property type="match status" value="2"/>
</dbReference>
<dbReference type="SUPFAM" id="SSF53686">
    <property type="entry name" value="Tryptophan synthase beta subunit-like PLP-dependent enzymes"/>
    <property type="match status" value="1"/>
</dbReference>
<comment type="pathway">
    <text evidence="3">Siderophore biosynthesis.</text>
</comment>
<dbReference type="CDD" id="cd01561">
    <property type="entry name" value="CBS_like"/>
    <property type="match status" value="1"/>
</dbReference>
<keyword evidence="8" id="KW-0808">Transferase</keyword>
<protein>
    <recommendedName>
        <fullName evidence="7">N-(2-amino-2-carboxyethyl)-L-glutamate synthase</fullName>
        <ecNumber evidence="6">2.5.1.140</ecNumber>
    </recommendedName>
</protein>
<evidence type="ECO:0000256" key="4">
    <source>
        <dbReference type="ARBA" id="ARBA00008519"/>
    </source>
</evidence>
<evidence type="ECO:0000256" key="1">
    <source>
        <dbReference type="ARBA" id="ARBA00001933"/>
    </source>
</evidence>